<gene>
    <name evidence="6" type="ORF">URODEC1_LOCUS84790</name>
</gene>
<evidence type="ECO:0000256" key="3">
    <source>
        <dbReference type="RuleBase" id="RU365026"/>
    </source>
</evidence>
<dbReference type="AlphaFoldDB" id="A0ABC9DG20"/>
<dbReference type="InterPro" id="IPR004140">
    <property type="entry name" value="Exo70"/>
</dbReference>
<evidence type="ECO:0000259" key="5">
    <source>
        <dbReference type="Pfam" id="PF03081"/>
    </source>
</evidence>
<keyword evidence="7" id="KW-1185">Reference proteome</keyword>
<feature type="compositionally biased region" description="Basic residues" evidence="4">
    <location>
        <begin position="9"/>
        <end position="23"/>
    </location>
</feature>
<dbReference type="Proteomes" id="UP001497457">
    <property type="component" value="Chromosome 33rd"/>
</dbReference>
<evidence type="ECO:0000256" key="1">
    <source>
        <dbReference type="ARBA" id="ARBA00006756"/>
    </source>
</evidence>
<proteinExistence type="inferred from homology"/>
<dbReference type="Pfam" id="PF20669">
    <property type="entry name" value="Exo70_N"/>
    <property type="match status" value="1"/>
</dbReference>
<feature type="region of interest" description="Disordered" evidence="4">
    <location>
        <begin position="1"/>
        <end position="23"/>
    </location>
</feature>
<dbReference type="PANTHER" id="PTHR12542">
    <property type="entry name" value="EXOCYST COMPLEX PROTEIN EXO70"/>
    <property type="match status" value="1"/>
</dbReference>
<sequence>MAFMASPSPRRHAPLPPPRHHHRRTLSSTLVDETVAAAAALVQKWHPGDAPDSGCGSLFLDAAEGDDEPQRFLRAAADLHRAMLFFASDATTHGGSDGSGLIQAQALLETAMRRLDLELQLLLADDDATRRSSSIRAVVKAMMAAGYGRECVATFKSRRRAALSAALHRLLGFPPLPGPGDHHHHMHKLSWDQLDGAVIPSWLAAAPAAFTSLFPAEKRLCDAAFSGDAAVGDAVFAAVASDHAAGLLAVAEALAARARRAPERLFRVLDVHDALTAALPALLSVFGSGDGSEVAARAAAAVAKVGDAARSTLGGLEAAIRKEPSKGTAAGGAVHPLTRYVMNYLVFLADYNHGLALLYDDDSDSDNSDEQAPPSSSIIHRLVTALLGKLEAKAGSYREVALSYLFLANNTAYVARKVAGSGELRGVLGERWAEEQGDKATAHVAVYVRAAWGKVMTSLGGGGGGEADPAAVEAAVMEAVGAQEQWVAADEEMGEALRKAAAAAVVPKYRMFYRRHGAAVRITPGDVAAMITALFGGPLQRRQEGPSPNASGDHPARRPRVQQLFT</sequence>
<evidence type="ECO:0000256" key="2">
    <source>
        <dbReference type="ARBA" id="ARBA00022448"/>
    </source>
</evidence>
<keyword evidence="3" id="KW-0653">Protein transport</keyword>
<feature type="domain" description="Exocyst complex subunit Exo70 C-terminal" evidence="5">
    <location>
        <begin position="201"/>
        <end position="531"/>
    </location>
</feature>
<dbReference type="InterPro" id="IPR046364">
    <property type="entry name" value="Exo70_C"/>
</dbReference>
<reference evidence="6" key="1">
    <citation type="submission" date="2024-10" db="EMBL/GenBank/DDBJ databases">
        <authorList>
            <person name="Ryan C."/>
        </authorList>
    </citation>
    <scope>NUCLEOTIDE SEQUENCE [LARGE SCALE GENOMIC DNA]</scope>
</reference>
<name>A0ABC9DG20_9POAL</name>
<dbReference type="Pfam" id="PF03081">
    <property type="entry name" value="Exo70_C"/>
    <property type="match status" value="1"/>
</dbReference>
<protein>
    <recommendedName>
        <fullName evidence="3">Exocyst subunit Exo70 family protein</fullName>
    </recommendedName>
</protein>
<dbReference type="Gene3D" id="1.20.1280.170">
    <property type="entry name" value="Exocyst complex component Exo70"/>
    <property type="match status" value="1"/>
</dbReference>
<dbReference type="GO" id="GO:0006887">
    <property type="term" value="P:exocytosis"/>
    <property type="evidence" value="ECO:0007669"/>
    <property type="project" value="UniProtKB-KW"/>
</dbReference>
<evidence type="ECO:0000256" key="4">
    <source>
        <dbReference type="SAM" id="MobiDB-lite"/>
    </source>
</evidence>
<keyword evidence="3" id="KW-0268">Exocytosis</keyword>
<keyword evidence="2 3" id="KW-0813">Transport</keyword>
<dbReference type="EMBL" id="OZ075143">
    <property type="protein sequence ID" value="CAL5037967.1"/>
    <property type="molecule type" value="Genomic_DNA"/>
</dbReference>
<comment type="function">
    <text evidence="3">Component of the exocyst complex.</text>
</comment>
<feature type="region of interest" description="Disordered" evidence="4">
    <location>
        <begin position="539"/>
        <end position="566"/>
    </location>
</feature>
<accession>A0ABC9DG20</accession>
<dbReference type="SUPFAM" id="SSF74788">
    <property type="entry name" value="Cullin repeat-like"/>
    <property type="match status" value="1"/>
</dbReference>
<dbReference type="PANTHER" id="PTHR12542:SF17">
    <property type="entry name" value="EXOCYST SUBUNIT EXO70 FAMILY PROTEIN"/>
    <property type="match status" value="1"/>
</dbReference>
<dbReference type="GO" id="GO:0015031">
    <property type="term" value="P:protein transport"/>
    <property type="evidence" value="ECO:0007669"/>
    <property type="project" value="UniProtKB-KW"/>
</dbReference>
<evidence type="ECO:0000313" key="6">
    <source>
        <dbReference type="EMBL" id="CAL5037967.1"/>
    </source>
</evidence>
<evidence type="ECO:0000313" key="7">
    <source>
        <dbReference type="Proteomes" id="UP001497457"/>
    </source>
</evidence>
<comment type="similarity">
    <text evidence="1 3">Belongs to the EXO70 family.</text>
</comment>
<dbReference type="InterPro" id="IPR016159">
    <property type="entry name" value="Cullin_repeat-like_dom_sf"/>
</dbReference>
<organism evidence="6 7">
    <name type="scientific">Urochloa decumbens</name>
    <dbReference type="NCBI Taxonomy" id="240449"/>
    <lineage>
        <taxon>Eukaryota</taxon>
        <taxon>Viridiplantae</taxon>
        <taxon>Streptophyta</taxon>
        <taxon>Embryophyta</taxon>
        <taxon>Tracheophyta</taxon>
        <taxon>Spermatophyta</taxon>
        <taxon>Magnoliopsida</taxon>
        <taxon>Liliopsida</taxon>
        <taxon>Poales</taxon>
        <taxon>Poaceae</taxon>
        <taxon>PACMAD clade</taxon>
        <taxon>Panicoideae</taxon>
        <taxon>Panicodae</taxon>
        <taxon>Paniceae</taxon>
        <taxon>Melinidinae</taxon>
        <taxon>Urochloa</taxon>
    </lineage>
</organism>